<dbReference type="PANTHER" id="PTHR34819">
    <property type="entry name" value="LARGE CYSTEINE-RICH PERIPLASMIC PROTEIN OMCB"/>
    <property type="match status" value="1"/>
</dbReference>
<dbReference type="Gene3D" id="2.60.40.10">
    <property type="entry name" value="Immunoglobulins"/>
    <property type="match status" value="1"/>
</dbReference>
<dbReference type="SUPFAM" id="SSF88713">
    <property type="entry name" value="Glycoside hydrolase/deacetylase"/>
    <property type="match status" value="1"/>
</dbReference>
<dbReference type="Gene3D" id="3.40.50.880">
    <property type="match status" value="1"/>
</dbReference>
<dbReference type="EMBL" id="DPBP01000026">
    <property type="protein sequence ID" value="HCE17428.1"/>
    <property type="molecule type" value="Genomic_DNA"/>
</dbReference>
<feature type="domain" description="DUF11" evidence="1">
    <location>
        <begin position="626"/>
        <end position="741"/>
    </location>
</feature>
<dbReference type="Gene3D" id="3.20.20.370">
    <property type="entry name" value="Glycoside hydrolase/deacetylase"/>
    <property type="match status" value="1"/>
</dbReference>
<name>A0A3D1JI32_9CHLR</name>
<evidence type="ECO:0000259" key="1">
    <source>
        <dbReference type="Pfam" id="PF01345"/>
    </source>
</evidence>
<reference evidence="2 3" key="1">
    <citation type="journal article" date="2018" name="Nat. Biotechnol.">
        <title>A standardized bacterial taxonomy based on genome phylogeny substantially revises the tree of life.</title>
        <authorList>
            <person name="Parks D.H."/>
            <person name="Chuvochina M."/>
            <person name="Waite D.W."/>
            <person name="Rinke C."/>
            <person name="Skarshewski A."/>
            <person name="Chaumeil P.A."/>
            <person name="Hugenholtz P."/>
        </authorList>
    </citation>
    <scope>NUCLEOTIDE SEQUENCE [LARGE SCALE GENOMIC DNA]</scope>
    <source>
        <strain evidence="2">UBA8781</strain>
    </source>
</reference>
<evidence type="ECO:0000313" key="3">
    <source>
        <dbReference type="Proteomes" id="UP000264141"/>
    </source>
</evidence>
<dbReference type="NCBIfam" id="TIGR01451">
    <property type="entry name" value="B_ant_repeat"/>
    <property type="match status" value="2"/>
</dbReference>
<sequence>MAVAGAFLVLVFSAIFRLPGSRAQATSAPVLLITNGGYGATLGEILRAEGLNLFDQVVLSAMNASLLAQYRVVILGPGSLTSSQAADLRTYVNGGGRLLAVCPDAQLADLFGLGASAGGLLDGYLKISGTASFDGGTPGAGLTTQTLQIHGLTDQYTLAGGVKLASLYSDATASTSYPAVVGNLAGSGRAVAFLYDLGKNIVLTRQGDPANAGIDVDGDGVVRAFELFWKWSGDHTTRIPWVNLDRVPVPQADEQMRLFSRLVRQLANQPLPQLWYFPGSTRTMLVLTGDAHANPTAYYQQEINSLNAYGARMTFYLVQAGEPTNASVQAWRAQGHEFGIHPYASKPDVGITNIDQGYAVFNSWFGSTFSSPKSRTVRNHQVAWKGYTDAVELERDYGIAMDTNFYHSGAWLQKADGTWAHGYITGSGLPMKFSRTDGTILPVYQQETHLVDEQLIRDAGVGREGLTAEQGVAVSRALIDASQNGFYSALMTQFHVDYYGNGDPRGWAEGTMAYAQSLGIPLWNADRWLAFTETRHDAVFQNIVWDQSTGRLTFDLFSNPDRGEGLTVLLPASWDGRPLEWVQVDAGAPLTAPFSPMDVRGVPMVFFPLSAGSHSWTVSYLTAHADLQVGLEAPSTVNAGGQLTFRLTITNAGPDLSENVVAILTVPAGTTGVGVEASQGSCTPGVTEVSCNLGNLSAGSGATIDLTLTAPAEPTTLSSQGHAASAVTPDWVSGNNSASREVSVSAVSDLALTLTDVPDPVLAGRPLSYTVQVMNAGPSMAGGVQVRLTLPAGAQFNQAAGSGWNCTWGGAGQEVLCGLSQPVGAGESAPPLGVGIFAPASGTSFQTVARVSSVNFDPQGENNEVVAVTTLRYALFLPLISRQPFP</sequence>
<organism evidence="2 3">
    <name type="scientific">Anaerolinea thermolimosa</name>
    <dbReference type="NCBI Taxonomy" id="229919"/>
    <lineage>
        <taxon>Bacteria</taxon>
        <taxon>Bacillati</taxon>
        <taxon>Chloroflexota</taxon>
        <taxon>Anaerolineae</taxon>
        <taxon>Anaerolineales</taxon>
        <taxon>Anaerolineaceae</taxon>
        <taxon>Anaerolinea</taxon>
    </lineage>
</organism>
<feature type="domain" description="DUF11" evidence="1">
    <location>
        <begin position="749"/>
        <end position="865"/>
    </location>
</feature>
<dbReference type="PANTHER" id="PTHR34819:SF5">
    <property type="entry name" value="CONSERVED REPEAT DOMAIN PROTEIN"/>
    <property type="match status" value="1"/>
</dbReference>
<dbReference type="STRING" id="229919.GCA_001050195_03442"/>
<dbReference type="InterPro" id="IPR029062">
    <property type="entry name" value="Class_I_gatase-like"/>
</dbReference>
<dbReference type="InterPro" id="IPR013783">
    <property type="entry name" value="Ig-like_fold"/>
</dbReference>
<dbReference type="GO" id="GO:0005975">
    <property type="term" value="P:carbohydrate metabolic process"/>
    <property type="evidence" value="ECO:0007669"/>
    <property type="project" value="InterPro"/>
</dbReference>
<accession>A0A3D1JI32</accession>
<dbReference type="Proteomes" id="UP000264141">
    <property type="component" value="Unassembled WGS sequence"/>
</dbReference>
<dbReference type="AlphaFoldDB" id="A0A3D1JI32"/>
<dbReference type="SUPFAM" id="SSF52317">
    <property type="entry name" value="Class I glutamine amidotransferase-like"/>
    <property type="match status" value="1"/>
</dbReference>
<gene>
    <name evidence="2" type="ORF">DEQ80_06180</name>
</gene>
<dbReference type="InterPro" id="IPR001434">
    <property type="entry name" value="OmcB-like_DUF11"/>
</dbReference>
<dbReference type="InterPro" id="IPR011330">
    <property type="entry name" value="Glyco_hydro/deAcase_b/a-brl"/>
</dbReference>
<proteinExistence type="predicted"/>
<evidence type="ECO:0000313" key="2">
    <source>
        <dbReference type="EMBL" id="HCE17428.1"/>
    </source>
</evidence>
<dbReference type="InterPro" id="IPR051172">
    <property type="entry name" value="Chlamydia_OmcB"/>
</dbReference>
<dbReference type="InterPro" id="IPR047589">
    <property type="entry name" value="DUF11_rpt"/>
</dbReference>
<protein>
    <recommendedName>
        <fullName evidence="1">DUF11 domain-containing protein</fullName>
    </recommendedName>
</protein>
<comment type="caution">
    <text evidence="2">The sequence shown here is derived from an EMBL/GenBank/DDBJ whole genome shotgun (WGS) entry which is preliminary data.</text>
</comment>
<dbReference type="Pfam" id="PF01345">
    <property type="entry name" value="DUF11"/>
    <property type="match status" value="2"/>
</dbReference>